<sequence length="638" mass="72974">MKKRQILYTFLAAIMLLGACSDFEDINKDPNAANEDDIKVQYILNKAITDAQQDPHIAERAFVLYWRRAGRQDRSGGINLGTYNNDWSSDYYRYVSEWMRSATQAVDLAEKQIEKDDFAVEYDRQMAKNLKEVARIWRAYLMSEFSDNFGPLPIEAFKGTNPEFSSVKDVYYFLLDELKDAAANIDVNVTPQDVDKKFDRAYEFNFSKWIKYANSMRMRLAMRLSEVDEAKAKSEFEDAAQGALILEAGDMFSVQERDGWDPLAGVMSRPWNALLMSNTLNNLMINLGGIKSADQLDASYSSYIKPQGYMGVRYQNQFSTYTNDPSIGFVFDGLHYSIDPRAYQLYSIPGDFSNSNAQFTSEDDLGPIERSIFADKDQKEEIAKINLAFTWNTMPGGSWGDMSAMNQVIGSLYNPILVKKYRNHSQRRVFFAAWETYFLLAEASVRGWTTPVAAKEAYERGIKANLEYHGIDKFYDSYIASTDYNRVGTSVKWDHTTEPPSTVEVDIINGYTKQPAKYAYTYPVASQTSYGKALNDHMTKIITQKFIAQNPWLPLETWNDYRRLGLPFFENMVVENPLTDLPALTKDNVKTTQQRAFFPQRLKYPASLENSNPEGYKKAVELLGGPDAVLTPLWWAKH</sequence>
<proteinExistence type="predicted"/>
<dbReference type="AlphaFoldDB" id="A0A1R3T5G6"/>
<protein>
    <submittedName>
        <fullName evidence="1">SusD-like</fullName>
    </submittedName>
</protein>
<dbReference type="Pfam" id="PF12741">
    <property type="entry name" value="SusD-like"/>
    <property type="match status" value="2"/>
</dbReference>
<dbReference type="EMBL" id="LT605205">
    <property type="protein sequence ID" value="SCD21442.1"/>
    <property type="molecule type" value="Genomic_DNA"/>
</dbReference>
<dbReference type="PROSITE" id="PS51257">
    <property type="entry name" value="PROKAR_LIPOPROTEIN"/>
    <property type="match status" value="1"/>
</dbReference>
<dbReference type="STRING" id="1642647.PSM36_2646"/>
<dbReference type="Proteomes" id="UP000187464">
    <property type="component" value="Chromosome I"/>
</dbReference>
<dbReference type="InterPro" id="IPR024302">
    <property type="entry name" value="SusD-like"/>
</dbReference>
<keyword evidence="2" id="KW-1185">Reference proteome</keyword>
<dbReference type="SUPFAM" id="SSF48452">
    <property type="entry name" value="TPR-like"/>
    <property type="match status" value="1"/>
</dbReference>
<dbReference type="Gene3D" id="1.25.40.390">
    <property type="match status" value="2"/>
</dbReference>
<dbReference type="RefSeq" id="WP_076931291.1">
    <property type="nucleotide sequence ID" value="NZ_LT605205.1"/>
</dbReference>
<reference evidence="1 2" key="1">
    <citation type="submission" date="2016-08" db="EMBL/GenBank/DDBJ databases">
        <authorList>
            <person name="Seilhamer J.J."/>
        </authorList>
    </citation>
    <scope>NUCLEOTIDE SEQUENCE [LARGE SCALE GENOMIC DNA]</scope>
    <source>
        <strain evidence="1">M3/6</strain>
    </source>
</reference>
<organism evidence="1 2">
    <name type="scientific">Proteiniphilum saccharofermentans</name>
    <dbReference type="NCBI Taxonomy" id="1642647"/>
    <lineage>
        <taxon>Bacteria</taxon>
        <taxon>Pseudomonadati</taxon>
        <taxon>Bacteroidota</taxon>
        <taxon>Bacteroidia</taxon>
        <taxon>Bacteroidales</taxon>
        <taxon>Dysgonomonadaceae</taxon>
        <taxon>Proteiniphilum</taxon>
    </lineage>
</organism>
<evidence type="ECO:0000313" key="2">
    <source>
        <dbReference type="Proteomes" id="UP000187464"/>
    </source>
</evidence>
<dbReference type="KEGG" id="psac:PSM36_2646"/>
<evidence type="ECO:0000313" key="1">
    <source>
        <dbReference type="EMBL" id="SCD21442.1"/>
    </source>
</evidence>
<dbReference type="InterPro" id="IPR011990">
    <property type="entry name" value="TPR-like_helical_dom_sf"/>
</dbReference>
<name>A0A1R3T5G6_9BACT</name>
<accession>A0A1R3T5G6</accession>
<gene>
    <name evidence="1" type="ORF">PSM36_2646</name>
</gene>